<dbReference type="Proteomes" id="UP000003980">
    <property type="component" value="Unassembled WGS sequence"/>
</dbReference>
<organism evidence="1 2">
    <name type="scientific">Metallosphaera yellowstonensis MK1</name>
    <dbReference type="NCBI Taxonomy" id="671065"/>
    <lineage>
        <taxon>Archaea</taxon>
        <taxon>Thermoproteota</taxon>
        <taxon>Thermoprotei</taxon>
        <taxon>Sulfolobales</taxon>
        <taxon>Sulfolobaceae</taxon>
        <taxon>Metallosphaera</taxon>
    </lineage>
</organism>
<proteinExistence type="predicted"/>
<protein>
    <submittedName>
        <fullName evidence="1">Uncharacterized protein</fullName>
    </submittedName>
</protein>
<dbReference type="RefSeq" id="WP_009071047.1">
    <property type="nucleotide sequence ID" value="NZ_JH597761.1"/>
</dbReference>
<dbReference type="AlphaFoldDB" id="H2C295"/>
<reference evidence="1 2" key="1">
    <citation type="submission" date="2012-01" db="EMBL/GenBank/DDBJ databases">
        <title>Improved High-Quality Draft sequence of Metallosphaera yellowstonensis MK1.</title>
        <authorList>
            <consortium name="US DOE Joint Genome Institute"/>
            <person name="Lucas S."/>
            <person name="Han J."/>
            <person name="Cheng J.-F."/>
            <person name="Goodwin L."/>
            <person name="Pitluck S."/>
            <person name="Peters L."/>
            <person name="Teshima H."/>
            <person name="Detter J.C."/>
            <person name="Han C."/>
            <person name="Tapia R."/>
            <person name="Land M."/>
            <person name="Hauser L."/>
            <person name="Kyrpides N."/>
            <person name="Kozubal M."/>
            <person name="Macur R.E."/>
            <person name="Jay Z."/>
            <person name="Inskeep W."/>
            <person name="Woyke T."/>
        </authorList>
    </citation>
    <scope>NUCLEOTIDE SEQUENCE [LARGE SCALE GENOMIC DNA]</scope>
    <source>
        <strain evidence="1 2">MK1</strain>
    </source>
</reference>
<dbReference type="EMBL" id="JH597761">
    <property type="protein sequence ID" value="EHP70366.1"/>
    <property type="molecule type" value="Genomic_DNA"/>
</dbReference>
<evidence type="ECO:0000313" key="1">
    <source>
        <dbReference type="EMBL" id="EHP70366.1"/>
    </source>
</evidence>
<dbReference type="eggNOG" id="arCOG12521">
    <property type="taxonomic scope" value="Archaea"/>
</dbReference>
<evidence type="ECO:0000313" key="2">
    <source>
        <dbReference type="Proteomes" id="UP000003980"/>
    </source>
</evidence>
<keyword evidence="2" id="KW-1185">Reference proteome</keyword>
<gene>
    <name evidence="1" type="ORF">MetMK1DRAFT_00008680</name>
</gene>
<dbReference type="STRING" id="671065.MetMK1DRAFT_00008680"/>
<name>H2C295_9CREN</name>
<accession>H2C295</accession>
<sequence length="255" mass="28674">MGQEIPRVNASELLSSNLEERFETVEVLMDPNLGGDSLNRLMHKLFYFRKVTLRPSPSTLFHSLEVAGALRERGVPTSVDGLPHSTEPFLVRKTPLTPDRLIKRNVAVLTGKTHPTWNVDGMTAISYVTDFDWEGYLIGRDFPLPDPRTGLIGAILNKTSVVTFHTYGEKLSTGTLYGALGDEEYLVRPNRWMTDVTVVKIREVRGDQVSVLSRELLCRPLGSSFVPLNRQEIFNLLLGLRMRCAGLPPDCYLKF</sequence>
<dbReference type="HOGENOM" id="CLU_1182833_0_0_2"/>
<dbReference type="OrthoDB" id="34673at2157"/>